<dbReference type="EMBL" id="JYDW01000069">
    <property type="protein sequence ID" value="KRZ57735.1"/>
    <property type="molecule type" value="Genomic_DNA"/>
</dbReference>
<gene>
    <name evidence="2" type="ORF">T02_10458</name>
</gene>
<name>A0A0V1LEF3_9BILA</name>
<sequence length="191" mass="21662">MRKWAGVRAISSSRSLPTKVSGRSLARASTSHNTVRNSSGAARHWPNVAFNAVFTDRTRRSQYPPHQGERSVMNIHSTRSEARCRCTISQFRPLKRCFVIGFVIDDRIQELQVLPHARQGLRNRNLIAETRHGERLQRIALCILAAVKSAQPKLHHLGTGMLMGCTTEPFNLHWLSSPDNSQCRRNIFPDE</sequence>
<protein>
    <submittedName>
        <fullName evidence="2">Uncharacterized protein</fullName>
    </submittedName>
</protein>
<accession>A0A0V1LEF3</accession>
<evidence type="ECO:0000313" key="2">
    <source>
        <dbReference type="EMBL" id="KRZ57735.1"/>
    </source>
</evidence>
<comment type="caution">
    <text evidence="2">The sequence shown here is derived from an EMBL/GenBank/DDBJ whole genome shotgun (WGS) entry which is preliminary data.</text>
</comment>
<feature type="compositionally biased region" description="Polar residues" evidence="1">
    <location>
        <begin position="27"/>
        <end position="40"/>
    </location>
</feature>
<dbReference type="AlphaFoldDB" id="A0A0V1LEF3"/>
<evidence type="ECO:0000313" key="3">
    <source>
        <dbReference type="Proteomes" id="UP000054721"/>
    </source>
</evidence>
<proteinExistence type="predicted"/>
<keyword evidence="3" id="KW-1185">Reference proteome</keyword>
<evidence type="ECO:0000256" key="1">
    <source>
        <dbReference type="SAM" id="MobiDB-lite"/>
    </source>
</evidence>
<organism evidence="2 3">
    <name type="scientific">Trichinella nativa</name>
    <dbReference type="NCBI Taxonomy" id="6335"/>
    <lineage>
        <taxon>Eukaryota</taxon>
        <taxon>Metazoa</taxon>
        <taxon>Ecdysozoa</taxon>
        <taxon>Nematoda</taxon>
        <taxon>Enoplea</taxon>
        <taxon>Dorylaimia</taxon>
        <taxon>Trichinellida</taxon>
        <taxon>Trichinellidae</taxon>
        <taxon>Trichinella</taxon>
    </lineage>
</organism>
<reference evidence="2 3" key="1">
    <citation type="submission" date="2015-05" db="EMBL/GenBank/DDBJ databases">
        <title>Evolution of Trichinella species and genotypes.</title>
        <authorList>
            <person name="Korhonen P.K."/>
            <person name="Edoardo P."/>
            <person name="Giuseppe L.R."/>
            <person name="Gasser R.B."/>
        </authorList>
    </citation>
    <scope>NUCLEOTIDE SEQUENCE [LARGE SCALE GENOMIC DNA]</scope>
    <source>
        <strain evidence="2">ISS10</strain>
    </source>
</reference>
<dbReference type="OrthoDB" id="5914170at2759"/>
<dbReference type="Proteomes" id="UP000054721">
    <property type="component" value="Unassembled WGS sequence"/>
</dbReference>
<feature type="region of interest" description="Disordered" evidence="1">
    <location>
        <begin position="18"/>
        <end position="40"/>
    </location>
</feature>